<dbReference type="GO" id="GO:0071051">
    <property type="term" value="P:poly(A)-dependent snoRNA 3'-end processing"/>
    <property type="evidence" value="ECO:0007669"/>
    <property type="project" value="TreeGrafter"/>
</dbReference>
<dbReference type="GO" id="GO:0071028">
    <property type="term" value="P:nuclear mRNA surveillance"/>
    <property type="evidence" value="ECO:0007669"/>
    <property type="project" value="TreeGrafter"/>
</dbReference>
<evidence type="ECO:0000256" key="7">
    <source>
        <dbReference type="ARBA" id="ARBA00062379"/>
    </source>
</evidence>
<evidence type="ECO:0000256" key="5">
    <source>
        <dbReference type="ARBA" id="ARBA00022835"/>
    </source>
</evidence>
<evidence type="ECO:0000256" key="3">
    <source>
        <dbReference type="ARBA" id="ARBA00006678"/>
    </source>
</evidence>
<dbReference type="SUPFAM" id="SSF55666">
    <property type="entry name" value="Ribonuclease PH domain 2-like"/>
    <property type="match status" value="1"/>
</dbReference>
<dbReference type="CDD" id="cd11370">
    <property type="entry name" value="RNase_PH_RRP41"/>
    <property type="match status" value="1"/>
</dbReference>
<dbReference type="InterPro" id="IPR036345">
    <property type="entry name" value="ExoRNase_PH_dom2_sf"/>
</dbReference>
<dbReference type="PANTHER" id="PTHR11953:SF0">
    <property type="entry name" value="EXOSOME COMPLEX COMPONENT RRP41"/>
    <property type="match status" value="1"/>
</dbReference>
<dbReference type="InterPro" id="IPR020568">
    <property type="entry name" value="Ribosomal_Su5_D2-typ_SF"/>
</dbReference>
<dbReference type="GO" id="GO:0016075">
    <property type="term" value="P:rRNA catabolic process"/>
    <property type="evidence" value="ECO:0007669"/>
    <property type="project" value="TreeGrafter"/>
</dbReference>
<evidence type="ECO:0000259" key="9">
    <source>
        <dbReference type="Pfam" id="PF01138"/>
    </source>
</evidence>
<gene>
    <name evidence="11" type="primary">Exosc4</name>
</gene>
<dbReference type="Pfam" id="PF03725">
    <property type="entry name" value="RNase_PH_C"/>
    <property type="match status" value="1"/>
</dbReference>
<sequence>MAGLELISDQGYRIDGRKPTELRQIRCRLGVFTQADGSSYVEQGNTKVLASIYGPHEPSSNMRSKISHDKCIINCEYSQASFSSAERKHRPRGDRKSLDMAAHIKQTFESCIHTTLYPRSQIDIFLQILQSDGSNYCACVNAATLAIVDAGIAMKDYVCACSASLAKGTTLVDINHVEESAGCAELSAAVMPKLNKIVYSELNGRLHEDEIGKVLDSVVLGCNDMFAVMERTVREHVEETVSNFTHS</sequence>
<dbReference type="FunFam" id="3.30.230.70:FF:000004">
    <property type="entry name" value="Exosome complex component Rrp41"/>
    <property type="match status" value="1"/>
</dbReference>
<feature type="domain" description="Exoribonuclease phosphorolytic" evidence="10">
    <location>
        <begin position="156"/>
        <end position="216"/>
    </location>
</feature>
<dbReference type="InterPro" id="IPR027408">
    <property type="entry name" value="PNPase/RNase_PH_dom_sf"/>
</dbReference>
<organism evidence="11">
    <name type="scientific">Phallusia mammillata</name>
    <dbReference type="NCBI Taxonomy" id="59560"/>
    <lineage>
        <taxon>Eukaryota</taxon>
        <taxon>Metazoa</taxon>
        <taxon>Chordata</taxon>
        <taxon>Tunicata</taxon>
        <taxon>Ascidiacea</taxon>
        <taxon>Phlebobranchia</taxon>
        <taxon>Ascidiidae</taxon>
        <taxon>Phallusia</taxon>
    </lineage>
</organism>
<dbReference type="EMBL" id="LR784972">
    <property type="protein sequence ID" value="CAB3244002.1"/>
    <property type="molecule type" value="mRNA"/>
</dbReference>
<dbReference type="InterPro" id="IPR050080">
    <property type="entry name" value="RNase_PH"/>
</dbReference>
<evidence type="ECO:0000313" key="11">
    <source>
        <dbReference type="EMBL" id="CAB3244002.1"/>
    </source>
</evidence>
<evidence type="ECO:0000259" key="10">
    <source>
        <dbReference type="Pfam" id="PF03725"/>
    </source>
</evidence>
<name>A0A6F9DBK6_9ASCI</name>
<accession>A0A6F9DBK6</accession>
<evidence type="ECO:0000256" key="4">
    <source>
        <dbReference type="ARBA" id="ARBA00022490"/>
    </source>
</evidence>
<keyword evidence="5" id="KW-0271">Exosome</keyword>
<dbReference type="Gene3D" id="3.30.230.70">
    <property type="entry name" value="GHMP Kinase, N-terminal domain"/>
    <property type="match status" value="1"/>
</dbReference>
<proteinExistence type="evidence at transcript level"/>
<comment type="function">
    <text evidence="6">Non-catalytic component of the RNA exosome complex which has 3'-&gt;5' exoribonuclease activity and participates in a multitude of cellular RNA processing and degradation events.</text>
</comment>
<dbReference type="SUPFAM" id="SSF54211">
    <property type="entry name" value="Ribosomal protein S5 domain 2-like"/>
    <property type="match status" value="1"/>
</dbReference>
<dbReference type="GO" id="GO:0003723">
    <property type="term" value="F:RNA binding"/>
    <property type="evidence" value="ECO:0007669"/>
    <property type="project" value="TreeGrafter"/>
</dbReference>
<dbReference type="GO" id="GO:0005730">
    <property type="term" value="C:nucleolus"/>
    <property type="evidence" value="ECO:0007669"/>
    <property type="project" value="UniProtKB-SubCell"/>
</dbReference>
<dbReference type="PANTHER" id="PTHR11953">
    <property type="entry name" value="EXOSOME COMPLEX COMPONENT"/>
    <property type="match status" value="1"/>
</dbReference>
<comment type="subunit">
    <text evidence="7">Component of the RNA exosome complex.</text>
</comment>
<evidence type="ECO:0000256" key="6">
    <source>
        <dbReference type="ARBA" id="ARBA00058393"/>
    </source>
</evidence>
<comment type="similarity">
    <text evidence="3">Belongs to the RNase PH family.</text>
</comment>
<dbReference type="AlphaFoldDB" id="A0A6F9DBK6"/>
<evidence type="ECO:0000256" key="2">
    <source>
        <dbReference type="ARBA" id="ARBA00004604"/>
    </source>
</evidence>
<protein>
    <recommendedName>
        <fullName evidence="8">Putative exosome complex component RRP41</fullName>
    </recommendedName>
</protein>
<dbReference type="GO" id="GO:0000176">
    <property type="term" value="C:nuclear exosome (RNase complex)"/>
    <property type="evidence" value="ECO:0007669"/>
    <property type="project" value="TreeGrafter"/>
</dbReference>
<dbReference type="InterPro" id="IPR015847">
    <property type="entry name" value="ExoRNase_PH_dom2"/>
</dbReference>
<dbReference type="GO" id="GO:0034475">
    <property type="term" value="P:U4 snRNA 3'-end processing"/>
    <property type="evidence" value="ECO:0007669"/>
    <property type="project" value="TreeGrafter"/>
</dbReference>
<comment type="subcellular location">
    <subcellularLocation>
        <location evidence="1">Cytoplasm</location>
    </subcellularLocation>
    <subcellularLocation>
        <location evidence="2">Nucleus</location>
        <location evidence="2">Nucleolus</location>
    </subcellularLocation>
</comment>
<evidence type="ECO:0000256" key="1">
    <source>
        <dbReference type="ARBA" id="ARBA00004496"/>
    </source>
</evidence>
<dbReference type="GO" id="GO:0000177">
    <property type="term" value="C:cytoplasmic exosome (RNase complex)"/>
    <property type="evidence" value="ECO:0007669"/>
    <property type="project" value="TreeGrafter"/>
</dbReference>
<reference evidence="11" key="1">
    <citation type="submission" date="2020-04" db="EMBL/GenBank/DDBJ databases">
        <authorList>
            <person name="Neveu A P."/>
        </authorList>
    </citation>
    <scope>NUCLEOTIDE SEQUENCE</scope>
    <source>
        <tissue evidence="11">Whole embryo</tissue>
    </source>
</reference>
<dbReference type="Pfam" id="PF01138">
    <property type="entry name" value="RNase_PH"/>
    <property type="match status" value="1"/>
</dbReference>
<keyword evidence="4" id="KW-0963">Cytoplasm</keyword>
<dbReference type="InterPro" id="IPR001247">
    <property type="entry name" value="ExoRNase_PH_dom1"/>
</dbReference>
<feature type="domain" description="Exoribonuclease phosphorolytic" evidence="9">
    <location>
        <begin position="21"/>
        <end position="152"/>
    </location>
</feature>
<evidence type="ECO:0000256" key="8">
    <source>
        <dbReference type="ARBA" id="ARBA00073078"/>
    </source>
</evidence>